<feature type="chain" id="PRO_5002255586" description="LysM domain-containing protein" evidence="1">
    <location>
        <begin position="24"/>
        <end position="317"/>
    </location>
</feature>
<reference evidence="2" key="2">
    <citation type="submission" date="2025-08" db="UniProtKB">
        <authorList>
            <consortium name="EnsemblFungi"/>
        </authorList>
    </citation>
    <scope>IDENTIFICATION</scope>
    <source>
        <strain evidence="2">4287 / CBS 123668 / FGSC 9935 / NRRL 34936</strain>
    </source>
</reference>
<organism evidence="2 3">
    <name type="scientific">Fusarium oxysporum (strain Fo5176)</name>
    <name type="common">Fusarium vascular wilt</name>
    <dbReference type="NCBI Taxonomy" id="660025"/>
    <lineage>
        <taxon>Eukaryota</taxon>
        <taxon>Fungi</taxon>
        <taxon>Dikarya</taxon>
        <taxon>Ascomycota</taxon>
        <taxon>Pezizomycotina</taxon>
        <taxon>Sordariomycetes</taxon>
        <taxon>Hypocreomycetidae</taxon>
        <taxon>Hypocreales</taxon>
        <taxon>Nectriaceae</taxon>
        <taxon>Fusarium</taxon>
        <taxon>Fusarium oxysporum species complex</taxon>
    </lineage>
</organism>
<reference evidence="3" key="1">
    <citation type="journal article" date="2012" name="Mol. Plant Microbe Interact.">
        <title>A highly conserved effector in Fusarium oxysporum is required for full virulence on Arabidopsis.</title>
        <authorList>
            <person name="Thatcher L.F."/>
            <person name="Gardiner D.M."/>
            <person name="Kazan K."/>
            <person name="Manners J."/>
        </authorList>
    </citation>
    <scope>NUCLEOTIDE SEQUENCE [LARGE SCALE GENOMIC DNA]</scope>
    <source>
        <strain evidence="3">Fo5176</strain>
    </source>
</reference>
<evidence type="ECO:0000313" key="2">
    <source>
        <dbReference type="EnsemblFungi" id="FOXG_05751P0"/>
    </source>
</evidence>
<evidence type="ECO:0000256" key="1">
    <source>
        <dbReference type="SAM" id="SignalP"/>
    </source>
</evidence>
<evidence type="ECO:0000313" key="3">
    <source>
        <dbReference type="Proteomes" id="UP000002489"/>
    </source>
</evidence>
<dbReference type="Proteomes" id="UP000002489">
    <property type="component" value="Unassembled WGS sequence"/>
</dbReference>
<proteinExistence type="predicted"/>
<accession>A0A0D2XP64</accession>
<dbReference type="EnsemblFungi" id="FOXG_05751T0">
    <property type="protein sequence ID" value="FOXG_05751P0"/>
    <property type="gene ID" value="FOXG_05751"/>
</dbReference>
<sequence>MKLSKRLAVFWALNLSPLPSVLAASTCSQLSGSIYTGYNGNEFDILCDTSTVNGNIFAYYSEGEQFQDCVDRCDVVPICIVAFNRIRDTIHDPIHRQPQFLHYNQSTIRGFHFCSLSYFNYFITIFFDDDTKPGFYINISPKLCYKPSSQVASSSGSSSSDTTEVGSKTLSTSGATIIKTTSESHLPTSYGTTDSVWAVYLTLIKYVTCTTGVVAETVTTATYVTVDSNGGSYGPPVVTTPDGCIGGYQATLHLAMRPASFIFLRQLQNHKEALNQNKAMSSLLFQVKAHQSPTMASLNQHKVMLARQLSPHTNLVP</sequence>
<evidence type="ECO:0008006" key="4">
    <source>
        <dbReference type="Google" id="ProtNLM"/>
    </source>
</evidence>
<protein>
    <recommendedName>
        <fullName evidence="4">LysM domain-containing protein</fullName>
    </recommendedName>
</protein>
<keyword evidence="1" id="KW-0732">Signal</keyword>
<dbReference type="AlphaFoldDB" id="A0A0D2XP64"/>
<name>A0A0D2XP64_FUSOF</name>
<feature type="signal peptide" evidence="1">
    <location>
        <begin position="1"/>
        <end position="23"/>
    </location>
</feature>